<organism evidence="1 2">
    <name type="scientific">Romanomermis culicivorax</name>
    <name type="common">Nematode worm</name>
    <dbReference type="NCBI Taxonomy" id="13658"/>
    <lineage>
        <taxon>Eukaryota</taxon>
        <taxon>Metazoa</taxon>
        <taxon>Ecdysozoa</taxon>
        <taxon>Nematoda</taxon>
        <taxon>Enoplea</taxon>
        <taxon>Dorylaimia</taxon>
        <taxon>Mermithida</taxon>
        <taxon>Mermithoidea</taxon>
        <taxon>Mermithidae</taxon>
        <taxon>Romanomermis</taxon>
    </lineage>
</organism>
<keyword evidence="1" id="KW-1185">Reference proteome</keyword>
<dbReference type="AlphaFoldDB" id="A0A915HLS9"/>
<protein>
    <submittedName>
        <fullName evidence="2">Uncharacterized protein</fullName>
    </submittedName>
</protein>
<dbReference type="WBParaSite" id="nRc.2.0.1.t02486-RA">
    <property type="protein sequence ID" value="nRc.2.0.1.t02486-RA"/>
    <property type="gene ID" value="nRc.2.0.1.g02486"/>
</dbReference>
<reference evidence="2" key="1">
    <citation type="submission" date="2022-11" db="UniProtKB">
        <authorList>
            <consortium name="WormBaseParasite"/>
        </authorList>
    </citation>
    <scope>IDENTIFICATION</scope>
</reference>
<evidence type="ECO:0000313" key="2">
    <source>
        <dbReference type="WBParaSite" id="nRc.2.0.1.t02486-RA"/>
    </source>
</evidence>
<sequence>MLQIARDEKDYDHHGQVEPACLKKQGARDKTLENESFYFSTSSRDHLNSIAKKRSSLIISRGGT</sequence>
<name>A0A915HLS9_ROMCU</name>
<evidence type="ECO:0000313" key="1">
    <source>
        <dbReference type="Proteomes" id="UP000887565"/>
    </source>
</evidence>
<proteinExistence type="predicted"/>
<accession>A0A915HLS9</accession>
<dbReference type="Proteomes" id="UP000887565">
    <property type="component" value="Unplaced"/>
</dbReference>